<feature type="domain" description="RTR1-type" evidence="14">
    <location>
        <begin position="45"/>
        <end position="129"/>
    </location>
</feature>
<keyword evidence="3 12" id="KW-0479">Metal-binding</keyword>
<protein>
    <recommendedName>
        <fullName evidence="12">RNA polymerase II subunit B1 CTD phosphatase RPAP2 homolog</fullName>
        <ecNumber evidence="12">3.1.3.16</ecNumber>
    </recommendedName>
</protein>
<proteinExistence type="inferred from homology"/>
<evidence type="ECO:0000256" key="8">
    <source>
        <dbReference type="ARBA" id="ARBA00023242"/>
    </source>
</evidence>
<evidence type="ECO:0000256" key="13">
    <source>
        <dbReference type="SAM" id="MobiDB-lite"/>
    </source>
</evidence>
<dbReference type="PANTHER" id="PTHR14732:SF0">
    <property type="entry name" value="RNA POLYMERASE II SUBUNIT B1 CTD PHOSPHATASE RPAP2-RELATED"/>
    <property type="match status" value="1"/>
</dbReference>
<dbReference type="Pfam" id="PF04181">
    <property type="entry name" value="RPAP2_Rtr1"/>
    <property type="match status" value="1"/>
</dbReference>
<dbReference type="Gene3D" id="1.25.40.820">
    <property type="match status" value="1"/>
</dbReference>
<evidence type="ECO:0000259" key="14">
    <source>
        <dbReference type="PROSITE" id="PS51479"/>
    </source>
</evidence>
<keyword evidence="4 12" id="KW-0863">Zinc-finger</keyword>
<evidence type="ECO:0000256" key="5">
    <source>
        <dbReference type="ARBA" id="ARBA00022801"/>
    </source>
</evidence>
<dbReference type="GO" id="GO:0008420">
    <property type="term" value="F:RNA polymerase II CTD heptapeptide repeat phosphatase activity"/>
    <property type="evidence" value="ECO:0007669"/>
    <property type="project" value="UniProtKB-UniRule"/>
</dbReference>
<dbReference type="GO" id="GO:0043175">
    <property type="term" value="F:RNA polymerase core enzyme binding"/>
    <property type="evidence" value="ECO:0007669"/>
    <property type="project" value="UniProtKB-UniRule"/>
</dbReference>
<evidence type="ECO:0000313" key="16">
    <source>
        <dbReference type="Proteomes" id="UP000037460"/>
    </source>
</evidence>
<dbReference type="Proteomes" id="UP000037460">
    <property type="component" value="Unassembled WGS sequence"/>
</dbReference>
<evidence type="ECO:0000256" key="9">
    <source>
        <dbReference type="ARBA" id="ARBA00047761"/>
    </source>
</evidence>
<keyword evidence="16" id="KW-1185">Reference proteome</keyword>
<keyword evidence="7 12" id="KW-0904">Protein phosphatase</keyword>
<comment type="function">
    <text evidence="12">Putative RNA polymerase II subunit B1 C-terminal domain (CTD) phosphatase involved in RNA polymerase II transcription regulation.</text>
</comment>
<evidence type="ECO:0000256" key="10">
    <source>
        <dbReference type="ARBA" id="ARBA00048336"/>
    </source>
</evidence>
<organism evidence="15 16">
    <name type="scientific">Chrysochromulina tobinii</name>
    <dbReference type="NCBI Taxonomy" id="1460289"/>
    <lineage>
        <taxon>Eukaryota</taxon>
        <taxon>Haptista</taxon>
        <taxon>Haptophyta</taxon>
        <taxon>Prymnesiophyceae</taxon>
        <taxon>Prymnesiales</taxon>
        <taxon>Chrysochromulinaceae</taxon>
        <taxon>Chrysochromulina</taxon>
    </lineage>
</organism>
<comment type="similarity">
    <text evidence="2 11 12">Belongs to the RPAP2 family.</text>
</comment>
<name>A0A0M0J7H3_9EUKA</name>
<evidence type="ECO:0000256" key="4">
    <source>
        <dbReference type="ARBA" id="ARBA00022771"/>
    </source>
</evidence>
<dbReference type="AlphaFoldDB" id="A0A0M0J7H3"/>
<comment type="caution">
    <text evidence="15">The sequence shown here is derived from an EMBL/GenBank/DDBJ whole genome shotgun (WGS) entry which is preliminary data.</text>
</comment>
<dbReference type="GO" id="GO:0008270">
    <property type="term" value="F:zinc ion binding"/>
    <property type="evidence" value="ECO:0007669"/>
    <property type="project" value="UniProtKB-KW"/>
</dbReference>
<dbReference type="InterPro" id="IPR007308">
    <property type="entry name" value="Rtr1/RPAP2_dom"/>
</dbReference>
<keyword evidence="8 12" id="KW-0539">Nucleus</keyword>
<evidence type="ECO:0000313" key="15">
    <source>
        <dbReference type="EMBL" id="KOO22534.1"/>
    </source>
</evidence>
<dbReference type="EC" id="3.1.3.16" evidence="12"/>
<evidence type="ECO:0000256" key="6">
    <source>
        <dbReference type="ARBA" id="ARBA00022833"/>
    </source>
</evidence>
<dbReference type="PROSITE" id="PS51479">
    <property type="entry name" value="ZF_RTR1"/>
    <property type="match status" value="1"/>
</dbReference>
<reference evidence="16" key="1">
    <citation type="journal article" date="2015" name="PLoS Genet.">
        <title>Genome Sequence and Transcriptome Analyses of Chrysochromulina tobin: Metabolic Tools for Enhanced Algal Fitness in the Prominent Order Prymnesiales (Haptophyceae).</title>
        <authorList>
            <person name="Hovde B.T."/>
            <person name="Deodato C.R."/>
            <person name="Hunsperger H.M."/>
            <person name="Ryken S.A."/>
            <person name="Yost W."/>
            <person name="Jha R.K."/>
            <person name="Patterson J."/>
            <person name="Monnat R.J. Jr."/>
            <person name="Barlow S.B."/>
            <person name="Starkenburg S.R."/>
            <person name="Cattolico R.A."/>
        </authorList>
    </citation>
    <scope>NUCLEOTIDE SEQUENCE</scope>
    <source>
        <strain evidence="16">CCMP291</strain>
    </source>
</reference>
<dbReference type="GO" id="GO:0005634">
    <property type="term" value="C:nucleus"/>
    <property type="evidence" value="ECO:0007669"/>
    <property type="project" value="UniProtKB-SubCell"/>
</dbReference>
<evidence type="ECO:0000256" key="2">
    <source>
        <dbReference type="ARBA" id="ARBA00005676"/>
    </source>
</evidence>
<dbReference type="InterPro" id="IPR039693">
    <property type="entry name" value="Rtr1/RPAP2"/>
</dbReference>
<evidence type="ECO:0000256" key="11">
    <source>
        <dbReference type="PROSITE-ProRule" id="PRU00812"/>
    </source>
</evidence>
<accession>A0A0M0J7H3</accession>
<evidence type="ECO:0000256" key="1">
    <source>
        <dbReference type="ARBA" id="ARBA00004123"/>
    </source>
</evidence>
<dbReference type="InterPro" id="IPR038534">
    <property type="entry name" value="Rtr1/RPAP2_sf"/>
</dbReference>
<keyword evidence="6 12" id="KW-0862">Zinc</keyword>
<comment type="catalytic activity">
    <reaction evidence="10 12">
        <text>O-phospho-L-threonyl-[protein] + H2O = L-threonyl-[protein] + phosphate</text>
        <dbReference type="Rhea" id="RHEA:47004"/>
        <dbReference type="Rhea" id="RHEA-COMP:11060"/>
        <dbReference type="Rhea" id="RHEA-COMP:11605"/>
        <dbReference type="ChEBI" id="CHEBI:15377"/>
        <dbReference type="ChEBI" id="CHEBI:30013"/>
        <dbReference type="ChEBI" id="CHEBI:43474"/>
        <dbReference type="ChEBI" id="CHEBI:61977"/>
        <dbReference type="EC" id="3.1.3.16"/>
    </reaction>
</comment>
<dbReference type="OrthoDB" id="2590500at2759"/>
<feature type="region of interest" description="Disordered" evidence="13">
    <location>
        <begin position="204"/>
        <end position="240"/>
    </location>
</feature>
<sequence length="240" mass="25166">MPPVPSTERAALEASIRAKVNCEKAAYNMQWELLEPGVTAEQLEAAARVLQPSHYEDIVAERAIDGLCGYPPCTNAAPLKGQGPKFHVSIDDRRVYDISSLHSFCGRECARRSHAYATSLSTTSLFLREGVAAALAPATAAGAEREAAAAATRQDAADARRSGAARVLDDAIPAYAFGVMGLNEAEAATKTAAKAAATRAAAKAKTQRAAEGNASSRSTAERVGQAGLGTTERTVRMEYG</sequence>
<dbReference type="PANTHER" id="PTHR14732">
    <property type="entry name" value="RNA POLYMERASE II SUBUNIT B1 CTD PHOSPHATASE RPAP2-RELATED"/>
    <property type="match status" value="1"/>
</dbReference>
<dbReference type="GO" id="GO:0005737">
    <property type="term" value="C:cytoplasm"/>
    <property type="evidence" value="ECO:0007669"/>
    <property type="project" value="TreeGrafter"/>
</dbReference>
<comment type="catalytic activity">
    <reaction evidence="9 12">
        <text>O-phospho-L-seryl-[protein] + H2O = L-seryl-[protein] + phosphate</text>
        <dbReference type="Rhea" id="RHEA:20629"/>
        <dbReference type="Rhea" id="RHEA-COMP:9863"/>
        <dbReference type="Rhea" id="RHEA-COMP:11604"/>
        <dbReference type="ChEBI" id="CHEBI:15377"/>
        <dbReference type="ChEBI" id="CHEBI:29999"/>
        <dbReference type="ChEBI" id="CHEBI:43474"/>
        <dbReference type="ChEBI" id="CHEBI:83421"/>
        <dbReference type="EC" id="3.1.3.16"/>
    </reaction>
</comment>
<evidence type="ECO:0000256" key="3">
    <source>
        <dbReference type="ARBA" id="ARBA00022723"/>
    </source>
</evidence>
<comment type="subcellular location">
    <subcellularLocation>
        <location evidence="1 12">Nucleus</location>
    </subcellularLocation>
</comment>
<keyword evidence="5 12" id="KW-0378">Hydrolase</keyword>
<evidence type="ECO:0000256" key="7">
    <source>
        <dbReference type="ARBA" id="ARBA00022912"/>
    </source>
</evidence>
<dbReference type="EMBL" id="JWZX01003271">
    <property type="protein sequence ID" value="KOO22534.1"/>
    <property type="molecule type" value="Genomic_DNA"/>
</dbReference>
<evidence type="ECO:0000256" key="12">
    <source>
        <dbReference type="RuleBase" id="RU367080"/>
    </source>
</evidence>
<gene>
    <name evidence="15" type="ORF">Ctob_000750</name>
</gene>